<evidence type="ECO:0000313" key="1">
    <source>
        <dbReference type="EMBL" id="HIU65656.1"/>
    </source>
</evidence>
<reference evidence="1" key="2">
    <citation type="journal article" date="2021" name="PeerJ">
        <title>Extensive microbial diversity within the chicken gut microbiome revealed by metagenomics and culture.</title>
        <authorList>
            <person name="Gilroy R."/>
            <person name="Ravi A."/>
            <person name="Getino M."/>
            <person name="Pursley I."/>
            <person name="Horton D.L."/>
            <person name="Alikhan N.F."/>
            <person name="Baker D."/>
            <person name="Gharbi K."/>
            <person name="Hall N."/>
            <person name="Watson M."/>
            <person name="Adriaenssens E.M."/>
            <person name="Foster-Nyarko E."/>
            <person name="Jarju S."/>
            <person name="Secka A."/>
            <person name="Antonio M."/>
            <person name="Oren A."/>
            <person name="Chaudhuri R.R."/>
            <person name="La Ragione R."/>
            <person name="Hildebrand F."/>
            <person name="Pallen M.J."/>
        </authorList>
    </citation>
    <scope>NUCLEOTIDE SEQUENCE</scope>
    <source>
        <strain evidence="1">CHK136-897</strain>
    </source>
</reference>
<reference evidence="1" key="1">
    <citation type="submission" date="2020-10" db="EMBL/GenBank/DDBJ databases">
        <authorList>
            <person name="Gilroy R."/>
        </authorList>
    </citation>
    <scope>NUCLEOTIDE SEQUENCE</scope>
    <source>
        <strain evidence="1">CHK136-897</strain>
    </source>
</reference>
<comment type="caution">
    <text evidence="1">The sequence shown here is derived from an EMBL/GenBank/DDBJ whole genome shotgun (WGS) entry which is preliminary data.</text>
</comment>
<organism evidence="1 2">
    <name type="scientific">Candidatus Enterousia avicola</name>
    <dbReference type="NCBI Taxonomy" id="2840787"/>
    <lineage>
        <taxon>Bacteria</taxon>
        <taxon>Pseudomonadati</taxon>
        <taxon>Pseudomonadota</taxon>
        <taxon>Alphaproteobacteria</taxon>
        <taxon>Candidatus Enterousia</taxon>
    </lineage>
</organism>
<protein>
    <submittedName>
        <fullName evidence="1">Uncharacterized protein</fullName>
    </submittedName>
</protein>
<dbReference type="Proteomes" id="UP000824142">
    <property type="component" value="Unassembled WGS sequence"/>
</dbReference>
<gene>
    <name evidence="1" type="ORF">IAC63_03390</name>
</gene>
<proteinExistence type="predicted"/>
<name>A0A9D1MT01_9PROT</name>
<sequence>MAKKIKPMSKTFVIENQDYIFVPNPEPVIKKTEEGTSRYCSCVNICPLFSEYPVDRWGRKIIPVASVCPYVSNNKGMPRFCGGDFIYYEDAVVKGFTYRGRGIHHLYKLYKGANKGR</sequence>
<dbReference type="AlphaFoldDB" id="A0A9D1MT01"/>
<evidence type="ECO:0000313" key="2">
    <source>
        <dbReference type="Proteomes" id="UP000824142"/>
    </source>
</evidence>
<accession>A0A9D1MT01</accession>
<dbReference type="EMBL" id="DVNO01000030">
    <property type="protein sequence ID" value="HIU65656.1"/>
    <property type="molecule type" value="Genomic_DNA"/>
</dbReference>